<proteinExistence type="predicted"/>
<sequence length="426" mass="46052">MFTLFKNGTLIDGNGGDPIKDAAVLIEDNYIKTVGKATDVAVPKSEVNVIDAEGGFILPGFFDMHVHLLVEPCSPAQALRNPFSLKFYQSVHHMKSLLDAGVTSVRDAGYTDAGVREAVNKGLVQGPRMEVSVTALTSTGGHGDSWMPSGLDVTMPFMMSYPTLPDGICNGISEVRQKVREVIRDGADIVKVHATGGVMSPTDTPQFTEFTLEELKAIVEEADLRGRKVMAHAQGNLGIKYCTRAGVHSIEHGIYLDDETIELMLKCGTYLVPTLLAAVSAARDVEHMPKYSIEKAKEVVEIHHESIAKAYQAGVKIAMGTDSGVMPHGENLQELGLMCDIGMSPMESIVASTKTAAECMEWDDKLGTVEAGKLADIVILSKDPLADIHVVEDTNNVITVMKDGKVLKDIRKVTGVFENRESVIVQ</sequence>
<reference evidence="2" key="2">
    <citation type="submission" date="2020-09" db="EMBL/GenBank/DDBJ databases">
        <authorList>
            <person name="Sun Q."/>
            <person name="Ohkuma M."/>
        </authorList>
    </citation>
    <scope>NUCLEOTIDE SEQUENCE</scope>
    <source>
        <strain evidence="2">JCM 15325</strain>
    </source>
</reference>
<dbReference type="SUPFAM" id="SSF51556">
    <property type="entry name" value="Metallo-dependent hydrolases"/>
    <property type="match status" value="1"/>
</dbReference>
<accession>A0A917S401</accession>
<dbReference type="SUPFAM" id="SSF51338">
    <property type="entry name" value="Composite domain of metallo-dependent hydrolases"/>
    <property type="match status" value="1"/>
</dbReference>
<dbReference type="Pfam" id="PF01979">
    <property type="entry name" value="Amidohydro_1"/>
    <property type="match status" value="1"/>
</dbReference>
<dbReference type="PANTHER" id="PTHR43135:SF3">
    <property type="entry name" value="ALPHA-D-RIBOSE 1-METHYLPHOSPHONATE 5-TRIPHOSPHATE DIPHOSPHATASE"/>
    <property type="match status" value="1"/>
</dbReference>
<dbReference type="InterPro" id="IPR057744">
    <property type="entry name" value="OTAase-like"/>
</dbReference>
<feature type="domain" description="Amidohydrolase-related" evidence="1">
    <location>
        <begin position="56"/>
        <end position="406"/>
    </location>
</feature>
<dbReference type="InterPro" id="IPR006680">
    <property type="entry name" value="Amidohydro-rel"/>
</dbReference>
<gene>
    <name evidence="2" type="ORF">GCM10007968_21050</name>
</gene>
<name>A0A917S401_9BACL</name>
<dbReference type="Gene3D" id="2.30.40.10">
    <property type="entry name" value="Urease, subunit C, domain 1"/>
    <property type="match status" value="1"/>
</dbReference>
<dbReference type="RefSeq" id="WP_308424081.1">
    <property type="nucleotide sequence ID" value="NZ_BMOK01000008.1"/>
</dbReference>
<dbReference type="AlphaFoldDB" id="A0A917S401"/>
<protein>
    <submittedName>
        <fullName evidence="2">Aryldialkylphosphatase</fullName>
    </submittedName>
</protein>
<dbReference type="CDD" id="cd01299">
    <property type="entry name" value="Met_dep_hydrolase_A"/>
    <property type="match status" value="1"/>
</dbReference>
<dbReference type="InterPro" id="IPR011059">
    <property type="entry name" value="Metal-dep_hydrolase_composite"/>
</dbReference>
<evidence type="ECO:0000313" key="2">
    <source>
        <dbReference type="EMBL" id="GGL56865.1"/>
    </source>
</evidence>
<evidence type="ECO:0000259" key="1">
    <source>
        <dbReference type="Pfam" id="PF01979"/>
    </source>
</evidence>
<dbReference type="InterPro" id="IPR032466">
    <property type="entry name" value="Metal_Hydrolase"/>
</dbReference>
<dbReference type="EMBL" id="BMOK01000008">
    <property type="protein sequence ID" value="GGL56865.1"/>
    <property type="molecule type" value="Genomic_DNA"/>
</dbReference>
<keyword evidence="3" id="KW-1185">Reference proteome</keyword>
<reference evidence="2" key="1">
    <citation type="journal article" date="2014" name="Int. J. Syst. Evol. Microbiol.">
        <title>Complete genome sequence of Corynebacterium casei LMG S-19264T (=DSM 44701T), isolated from a smear-ripened cheese.</title>
        <authorList>
            <consortium name="US DOE Joint Genome Institute (JGI-PGF)"/>
            <person name="Walter F."/>
            <person name="Albersmeier A."/>
            <person name="Kalinowski J."/>
            <person name="Ruckert C."/>
        </authorList>
    </citation>
    <scope>NUCLEOTIDE SEQUENCE</scope>
    <source>
        <strain evidence="2">JCM 15325</strain>
    </source>
</reference>
<comment type="caution">
    <text evidence="2">The sequence shown here is derived from an EMBL/GenBank/DDBJ whole genome shotgun (WGS) entry which is preliminary data.</text>
</comment>
<dbReference type="GO" id="GO:0016810">
    <property type="term" value="F:hydrolase activity, acting on carbon-nitrogen (but not peptide) bonds"/>
    <property type="evidence" value="ECO:0007669"/>
    <property type="project" value="InterPro"/>
</dbReference>
<dbReference type="Proteomes" id="UP000654670">
    <property type="component" value="Unassembled WGS sequence"/>
</dbReference>
<dbReference type="PANTHER" id="PTHR43135">
    <property type="entry name" value="ALPHA-D-RIBOSE 1-METHYLPHOSPHONATE 5-TRIPHOSPHATE DIPHOSPHATASE"/>
    <property type="match status" value="1"/>
</dbReference>
<organism evidence="2 3">
    <name type="scientific">Sporolactobacillus putidus</name>
    <dbReference type="NCBI Taxonomy" id="492735"/>
    <lineage>
        <taxon>Bacteria</taxon>
        <taxon>Bacillati</taxon>
        <taxon>Bacillota</taxon>
        <taxon>Bacilli</taxon>
        <taxon>Bacillales</taxon>
        <taxon>Sporolactobacillaceae</taxon>
        <taxon>Sporolactobacillus</taxon>
    </lineage>
</organism>
<evidence type="ECO:0000313" key="3">
    <source>
        <dbReference type="Proteomes" id="UP000654670"/>
    </source>
</evidence>
<dbReference type="Gene3D" id="3.20.20.140">
    <property type="entry name" value="Metal-dependent hydrolases"/>
    <property type="match status" value="1"/>
</dbReference>
<dbReference type="InterPro" id="IPR051781">
    <property type="entry name" value="Metallo-dep_Hydrolase"/>
</dbReference>